<evidence type="ECO:0000256" key="1">
    <source>
        <dbReference type="ARBA" id="ARBA00004651"/>
    </source>
</evidence>
<comment type="subcellular location">
    <subcellularLocation>
        <location evidence="1">Cell membrane</location>
        <topology evidence="1">Multi-pass membrane protein</topology>
    </subcellularLocation>
</comment>
<evidence type="ECO:0000256" key="9">
    <source>
        <dbReference type="ARBA" id="ARBA00023180"/>
    </source>
</evidence>
<keyword evidence="10 11" id="KW-0807">Transducer</keyword>
<dbReference type="SUPFAM" id="SSF81321">
    <property type="entry name" value="Family A G protein-coupled receptor-like"/>
    <property type="match status" value="1"/>
</dbReference>
<evidence type="ECO:0000256" key="5">
    <source>
        <dbReference type="ARBA" id="ARBA00023040"/>
    </source>
</evidence>
<dbReference type="PROSITE" id="PS00237">
    <property type="entry name" value="G_PROTEIN_RECEP_F1_1"/>
    <property type="match status" value="1"/>
</dbReference>
<evidence type="ECO:0000259" key="13">
    <source>
        <dbReference type="PROSITE" id="PS50262"/>
    </source>
</evidence>
<evidence type="ECO:0000256" key="6">
    <source>
        <dbReference type="ARBA" id="ARBA00023136"/>
    </source>
</evidence>
<dbReference type="EnsemblMetazoa" id="CapteT26064">
    <property type="protein sequence ID" value="CapteP26064"/>
    <property type="gene ID" value="CapteG26064"/>
</dbReference>
<dbReference type="HOGENOM" id="CLU_009579_6_5_1"/>
<evidence type="ECO:0000256" key="10">
    <source>
        <dbReference type="ARBA" id="ARBA00023224"/>
    </source>
</evidence>
<evidence type="ECO:0000256" key="7">
    <source>
        <dbReference type="ARBA" id="ARBA00023157"/>
    </source>
</evidence>
<keyword evidence="5 11" id="KW-0297">G-protein coupled receptor</keyword>
<keyword evidence="15" id="KW-1185">Reference proteome</keyword>
<feature type="transmembrane region" description="Helical" evidence="12">
    <location>
        <begin position="200"/>
        <end position="224"/>
    </location>
</feature>
<feature type="transmembrane region" description="Helical" evidence="12">
    <location>
        <begin position="101"/>
        <end position="123"/>
    </location>
</feature>
<evidence type="ECO:0000256" key="4">
    <source>
        <dbReference type="ARBA" id="ARBA00022989"/>
    </source>
</evidence>
<dbReference type="InterPro" id="IPR017452">
    <property type="entry name" value="GPCR_Rhodpsn_7TM"/>
</dbReference>
<dbReference type="GO" id="GO:0005886">
    <property type="term" value="C:plasma membrane"/>
    <property type="evidence" value="ECO:0007669"/>
    <property type="project" value="UniProtKB-SubCell"/>
</dbReference>
<evidence type="ECO:0000256" key="8">
    <source>
        <dbReference type="ARBA" id="ARBA00023170"/>
    </source>
</evidence>
<reference evidence="14" key="3">
    <citation type="submission" date="2015-06" db="UniProtKB">
        <authorList>
            <consortium name="EnsemblMetazoa"/>
        </authorList>
    </citation>
    <scope>IDENTIFICATION</scope>
</reference>
<dbReference type="PANTHER" id="PTHR24243">
    <property type="entry name" value="G-PROTEIN COUPLED RECEPTOR"/>
    <property type="match status" value="1"/>
</dbReference>
<comment type="similarity">
    <text evidence="11">Belongs to the G-protein coupled receptor 1 family.</text>
</comment>
<evidence type="ECO:0000313" key="14">
    <source>
        <dbReference type="EnsemblMetazoa" id="CapteP26064"/>
    </source>
</evidence>
<name>X2B220_CAPTE</name>
<accession>X2B220</accession>
<proteinExistence type="inferred from homology"/>
<dbReference type="OMA" id="IAFTICW"/>
<evidence type="ECO:0000256" key="11">
    <source>
        <dbReference type="RuleBase" id="RU000688"/>
    </source>
</evidence>
<dbReference type="AlphaFoldDB" id="X2B220"/>
<dbReference type="PROSITE" id="PS50262">
    <property type="entry name" value="G_PROTEIN_RECEP_F1_2"/>
    <property type="match status" value="1"/>
</dbReference>
<dbReference type="InterPro" id="IPR005390">
    <property type="entry name" value="NeuromedU_rcpt"/>
</dbReference>
<evidence type="ECO:0000256" key="2">
    <source>
        <dbReference type="ARBA" id="ARBA00022475"/>
    </source>
</evidence>
<evidence type="ECO:0000256" key="12">
    <source>
        <dbReference type="SAM" id="Phobius"/>
    </source>
</evidence>
<dbReference type="PANTHER" id="PTHR24243:SF208">
    <property type="entry name" value="PYROKININ-1 RECEPTOR"/>
    <property type="match status" value="1"/>
</dbReference>
<dbReference type="PRINTS" id="PR00237">
    <property type="entry name" value="GPCRRHODOPSN"/>
</dbReference>
<keyword evidence="3 11" id="KW-0812">Transmembrane</keyword>
<keyword evidence="4 12" id="KW-1133">Transmembrane helix</keyword>
<dbReference type="Pfam" id="PF00001">
    <property type="entry name" value="7tm_1"/>
    <property type="match status" value="1"/>
</dbReference>
<keyword evidence="2" id="KW-1003">Cell membrane</keyword>
<reference evidence="15" key="2">
    <citation type="journal article" date="2013" name="Nature">
        <title>Insights into bilaterian evolution from three spiralian genomes.</title>
        <authorList>
            <person name="Simakov O."/>
            <person name="Marletaz F."/>
            <person name="Cho S.J."/>
            <person name="Edsinger-Gonzales E."/>
            <person name="Havlak P."/>
            <person name="Hellsten U."/>
            <person name="Kuo D.H."/>
            <person name="Larsson T."/>
            <person name="Lv J."/>
            <person name="Arendt D."/>
            <person name="Savage R."/>
            <person name="Osoegawa K."/>
            <person name="de Jong P."/>
            <person name="Grimwood J."/>
            <person name="Chapman J.A."/>
            <person name="Shapiro H."/>
            <person name="Aerts A."/>
            <person name="Otillar R.P."/>
            <person name="Terry A.Y."/>
            <person name="Boore J.L."/>
            <person name="Grigoriev I.V."/>
            <person name="Lindberg D.R."/>
            <person name="Seaver E.C."/>
            <person name="Weisblat D.A."/>
            <person name="Putnam N.H."/>
            <person name="Rokhsar D.S."/>
        </authorList>
    </citation>
    <scope>NUCLEOTIDE SEQUENCE</scope>
    <source>
        <strain evidence="15">I ESC-2004</strain>
    </source>
</reference>
<evidence type="ECO:0000256" key="3">
    <source>
        <dbReference type="ARBA" id="ARBA00022692"/>
    </source>
</evidence>
<feature type="transmembrane region" description="Helical" evidence="12">
    <location>
        <begin position="26"/>
        <end position="51"/>
    </location>
</feature>
<dbReference type="Proteomes" id="UP000014760">
    <property type="component" value="Unassembled WGS sequence"/>
</dbReference>
<feature type="domain" description="G-protein coupled receptors family 1 profile" evidence="13">
    <location>
        <begin position="43"/>
        <end position="229"/>
    </location>
</feature>
<reference evidence="15" key="1">
    <citation type="submission" date="2012-12" db="EMBL/GenBank/DDBJ databases">
        <authorList>
            <person name="Hellsten U."/>
            <person name="Grimwood J."/>
            <person name="Chapman J.A."/>
            <person name="Shapiro H."/>
            <person name="Aerts A."/>
            <person name="Otillar R.P."/>
            <person name="Terry A.Y."/>
            <person name="Boore J.L."/>
            <person name="Simakov O."/>
            <person name="Marletaz F."/>
            <person name="Cho S.-J."/>
            <person name="Edsinger-Gonzales E."/>
            <person name="Havlak P."/>
            <person name="Kuo D.-H."/>
            <person name="Larsson T."/>
            <person name="Lv J."/>
            <person name="Arendt D."/>
            <person name="Savage R."/>
            <person name="Osoegawa K."/>
            <person name="de Jong P."/>
            <person name="Lindberg D.R."/>
            <person name="Seaver E.C."/>
            <person name="Weisblat D.A."/>
            <person name="Putnam N.H."/>
            <person name="Grigoriev I.V."/>
            <person name="Rokhsar D.S."/>
        </authorList>
    </citation>
    <scope>NUCLEOTIDE SEQUENCE</scope>
    <source>
        <strain evidence="15">I ESC-2004</strain>
    </source>
</reference>
<evidence type="ECO:0000313" key="15">
    <source>
        <dbReference type="Proteomes" id="UP000014760"/>
    </source>
</evidence>
<dbReference type="EMBL" id="AMQN01015875">
    <property type="status" value="NOT_ANNOTATED_CDS"/>
    <property type="molecule type" value="Genomic_DNA"/>
</dbReference>
<organism evidence="14 15">
    <name type="scientific">Capitella teleta</name>
    <name type="common">Polychaete worm</name>
    <dbReference type="NCBI Taxonomy" id="283909"/>
    <lineage>
        <taxon>Eukaryota</taxon>
        <taxon>Metazoa</taxon>
        <taxon>Spiralia</taxon>
        <taxon>Lophotrochozoa</taxon>
        <taxon>Annelida</taxon>
        <taxon>Polychaeta</taxon>
        <taxon>Sedentaria</taxon>
        <taxon>Scolecida</taxon>
        <taxon>Capitellidae</taxon>
        <taxon>Capitella</taxon>
    </lineage>
</organism>
<dbReference type="Gene3D" id="1.20.1070.10">
    <property type="entry name" value="Rhodopsin 7-helix transmembrane proteins"/>
    <property type="match status" value="1"/>
</dbReference>
<feature type="transmembrane region" description="Helical" evidence="12">
    <location>
        <begin position="63"/>
        <end position="81"/>
    </location>
</feature>
<feature type="transmembrane region" description="Helical" evidence="12">
    <location>
        <begin position="144"/>
        <end position="168"/>
    </location>
</feature>
<keyword evidence="8 11" id="KW-0675">Receptor</keyword>
<dbReference type="GO" id="GO:0001607">
    <property type="term" value="F:neuromedin U receptor activity"/>
    <property type="evidence" value="ECO:0007669"/>
    <property type="project" value="InterPro"/>
</dbReference>
<dbReference type="InterPro" id="IPR000276">
    <property type="entry name" value="GPCR_Rhodpsn"/>
</dbReference>
<keyword evidence="9" id="KW-0325">Glycoprotein</keyword>
<sequence>DNASTNVSDFRLEDVMGAKHPEYYKLIPVTVIYCVIFITGLIGNISTCVVIARNRYMQTATNYYLFNLAIADLLVLVLGLPQETYSVWSAYPWVFGETFCIVRSMAAETSTYASILTITAFTMERYLAICHPMRAQTLSSLKRAIKVVMLLWFVSAICAIPIVVQYGIVYVLHPISGERIEESAICNVRPERYLKHTFEVATFLFFLTPMTVISVLYIMIGLAIRRSAL</sequence>
<dbReference type="PRINTS" id="PR01565">
    <property type="entry name" value="NEUROMEDINUR"/>
</dbReference>
<keyword evidence="6 12" id="KW-0472">Membrane</keyword>
<protein>
    <recommendedName>
        <fullName evidence="13">G-protein coupled receptors family 1 profile domain-containing protein</fullName>
    </recommendedName>
</protein>
<keyword evidence="7" id="KW-1015">Disulfide bond</keyword>